<evidence type="ECO:0000313" key="1">
    <source>
        <dbReference type="EMBL" id="SDT85631.1"/>
    </source>
</evidence>
<dbReference type="CDD" id="cd02513">
    <property type="entry name" value="CMP-NeuAc_Synthase"/>
    <property type="match status" value="1"/>
</dbReference>
<dbReference type="SUPFAM" id="SSF53448">
    <property type="entry name" value="Nucleotide-diphospho-sugar transferases"/>
    <property type="match status" value="1"/>
</dbReference>
<dbReference type="Proteomes" id="UP000199608">
    <property type="component" value="Unassembled WGS sequence"/>
</dbReference>
<keyword evidence="1" id="KW-0548">Nucleotidyltransferase</keyword>
<protein>
    <submittedName>
        <fullName evidence="1">N-acylneuraminate cytidylyltransferase</fullName>
    </submittedName>
</protein>
<dbReference type="GO" id="GO:0008781">
    <property type="term" value="F:N-acylneuraminate cytidylyltransferase activity"/>
    <property type="evidence" value="ECO:0007669"/>
    <property type="project" value="TreeGrafter"/>
</dbReference>
<name>A0A1H2DS80_9BACT</name>
<dbReference type="PANTHER" id="PTHR21485:SF6">
    <property type="entry name" value="N-ACYLNEURAMINATE CYTIDYLYLTRANSFERASE-RELATED"/>
    <property type="match status" value="1"/>
</dbReference>
<keyword evidence="1" id="KW-0808">Transferase</keyword>
<dbReference type="Gene3D" id="3.90.550.10">
    <property type="entry name" value="Spore Coat Polysaccharide Biosynthesis Protein SpsA, Chain A"/>
    <property type="match status" value="1"/>
</dbReference>
<sequence length="228" mass="25636">MFKNKKVLAIIPARGGSKGVPRKNIKLAGGKPLIAWIIEAAKKSAYIDRLVLSSDDAEIISVAREYGCEVPFVRPADFARDNSTASDVILNALDEIPGYDYVMLLQPTSPLTLTKDIDGCIEFCINTNAKSTVSVTKPGKSPYWMFNMVEGNKLKPVLGEKYLNRQRQELPDVYMPTGAVYISETQWFLKKKSFYSDSTYGYIIPRDRSLDIDSKLDFKLFEMIIQTV</sequence>
<accession>A0A1H2DS80</accession>
<proteinExistence type="predicted"/>
<dbReference type="InterPro" id="IPR050793">
    <property type="entry name" value="CMP-NeuNAc_synthase"/>
</dbReference>
<dbReference type="Pfam" id="PF02348">
    <property type="entry name" value="CTP_transf_3"/>
    <property type="match status" value="1"/>
</dbReference>
<gene>
    <name evidence="1" type="ORF">SAMN04487931_10263</name>
</gene>
<dbReference type="RefSeq" id="WP_092230200.1">
    <property type="nucleotide sequence ID" value="NZ_FNLL01000002.1"/>
</dbReference>
<dbReference type="PANTHER" id="PTHR21485">
    <property type="entry name" value="HAD SUPERFAMILY MEMBERS CMAS AND KDSC"/>
    <property type="match status" value="1"/>
</dbReference>
<keyword evidence="2" id="KW-1185">Reference proteome</keyword>
<dbReference type="InterPro" id="IPR003329">
    <property type="entry name" value="Cytidylyl_trans"/>
</dbReference>
<dbReference type="EMBL" id="FNLL01000002">
    <property type="protein sequence ID" value="SDT85631.1"/>
    <property type="molecule type" value="Genomic_DNA"/>
</dbReference>
<dbReference type="InterPro" id="IPR029044">
    <property type="entry name" value="Nucleotide-diphossugar_trans"/>
</dbReference>
<dbReference type="AlphaFoldDB" id="A0A1H2DS80"/>
<evidence type="ECO:0000313" key="2">
    <source>
        <dbReference type="Proteomes" id="UP000199608"/>
    </source>
</evidence>
<organism evidence="1 2">
    <name type="scientific">Desulfobacula phenolica</name>
    <dbReference type="NCBI Taxonomy" id="90732"/>
    <lineage>
        <taxon>Bacteria</taxon>
        <taxon>Pseudomonadati</taxon>
        <taxon>Thermodesulfobacteriota</taxon>
        <taxon>Desulfobacteria</taxon>
        <taxon>Desulfobacterales</taxon>
        <taxon>Desulfobacteraceae</taxon>
        <taxon>Desulfobacula</taxon>
    </lineage>
</organism>
<reference evidence="2" key="1">
    <citation type="submission" date="2016-10" db="EMBL/GenBank/DDBJ databases">
        <authorList>
            <person name="Varghese N."/>
            <person name="Submissions S."/>
        </authorList>
    </citation>
    <scope>NUCLEOTIDE SEQUENCE [LARGE SCALE GENOMIC DNA]</scope>
    <source>
        <strain evidence="2">DSM 3384</strain>
    </source>
</reference>